<keyword evidence="2 4" id="KW-0597">Phosphoprotein</keyword>
<dbReference type="InterPro" id="IPR011006">
    <property type="entry name" value="CheY-like_superfamily"/>
</dbReference>
<evidence type="ECO:0000256" key="2">
    <source>
        <dbReference type="ARBA" id="ARBA00022553"/>
    </source>
</evidence>
<protein>
    <recommendedName>
        <fullName evidence="1">Stage 0 sporulation protein A homolog</fullName>
    </recommendedName>
</protein>
<dbReference type="Pfam" id="PF00072">
    <property type="entry name" value="Response_reg"/>
    <property type="match status" value="1"/>
</dbReference>
<dbReference type="Gene3D" id="3.40.50.2300">
    <property type="match status" value="1"/>
</dbReference>
<feature type="domain" description="Response regulatory" evidence="5">
    <location>
        <begin position="3"/>
        <end position="116"/>
    </location>
</feature>
<name>A0A6I3QU85_9FIRM</name>
<evidence type="ECO:0000256" key="4">
    <source>
        <dbReference type="PROSITE-ProRule" id="PRU00169"/>
    </source>
</evidence>
<comment type="function">
    <text evidence="3">May play the central regulatory role in sporulation. It may be an element of the effector pathway responsible for the activation of sporulation genes in response to nutritional stress. Spo0A may act in concert with spo0H (a sigma factor) to control the expression of some genes that are critical to the sporulation process.</text>
</comment>
<dbReference type="SMART" id="SM00448">
    <property type="entry name" value="REC"/>
    <property type="match status" value="1"/>
</dbReference>
<dbReference type="EMBL" id="WMZR01000004">
    <property type="protein sequence ID" value="MTS50699.1"/>
    <property type="molecule type" value="Genomic_DNA"/>
</dbReference>
<dbReference type="InterPro" id="IPR001789">
    <property type="entry name" value="Sig_transdc_resp-reg_receiver"/>
</dbReference>
<evidence type="ECO:0000313" key="7">
    <source>
        <dbReference type="EMBL" id="MTS50699.1"/>
    </source>
</evidence>
<dbReference type="Proteomes" id="UP000472755">
    <property type="component" value="Unassembled WGS sequence"/>
</dbReference>
<dbReference type="RefSeq" id="WP_075877466.1">
    <property type="nucleotide sequence ID" value="NZ_WMZL01000005.1"/>
</dbReference>
<dbReference type="SUPFAM" id="SSF52172">
    <property type="entry name" value="CheY-like"/>
    <property type="match status" value="1"/>
</dbReference>
<evidence type="ECO:0000313" key="6">
    <source>
        <dbReference type="EMBL" id="MTS26924.1"/>
    </source>
</evidence>
<evidence type="ECO:0000256" key="3">
    <source>
        <dbReference type="ARBA" id="ARBA00024867"/>
    </source>
</evidence>
<dbReference type="AlphaFoldDB" id="A0A6I3QU85"/>
<feature type="modified residue" description="4-aspartylphosphate" evidence="4">
    <location>
        <position position="51"/>
    </location>
</feature>
<dbReference type="PROSITE" id="PS50110">
    <property type="entry name" value="RESPONSE_REGULATORY"/>
    <property type="match status" value="1"/>
</dbReference>
<reference evidence="8 9" key="1">
    <citation type="journal article" date="2019" name="Nat. Med.">
        <title>A library of human gut bacterial isolates paired with longitudinal multiomics data enables mechanistic microbiome research.</title>
        <authorList>
            <person name="Poyet M."/>
            <person name="Groussin M."/>
            <person name="Gibbons S.M."/>
            <person name="Avila-Pacheco J."/>
            <person name="Jiang X."/>
            <person name="Kearney S.M."/>
            <person name="Perrotta A.R."/>
            <person name="Berdy B."/>
            <person name="Zhao S."/>
            <person name="Lieberman T.D."/>
            <person name="Swanson P.K."/>
            <person name="Smith M."/>
            <person name="Roesemann S."/>
            <person name="Alexander J.E."/>
            <person name="Rich S.A."/>
            <person name="Livny J."/>
            <person name="Vlamakis H."/>
            <person name="Clish C."/>
            <person name="Bullock K."/>
            <person name="Deik A."/>
            <person name="Scott J."/>
            <person name="Pierce K.A."/>
            <person name="Xavier R.J."/>
            <person name="Alm E.J."/>
        </authorList>
    </citation>
    <scope>NUCLEOTIDE SEQUENCE [LARGE SCALE GENOMIC DNA]</scope>
    <source>
        <strain evidence="6 9">BIOML-A4</strain>
        <strain evidence="7 8">BIOML-A7</strain>
    </source>
</reference>
<dbReference type="GO" id="GO:0000160">
    <property type="term" value="P:phosphorelay signal transduction system"/>
    <property type="evidence" value="ECO:0007669"/>
    <property type="project" value="InterPro"/>
</dbReference>
<sequence length="119" mass="13436">MRKLLVIDDNLGFLGFLTSALEKYFEVYTATGVKDALRLLEHQKVEAICSDYNMRDGTGLDLLEEIRQKGITVPFLLMSGDDDFLIEQQTKFYGGVFCCKTDCDFIAKVKALVNPEPKT</sequence>
<dbReference type="PANTHER" id="PTHR44591">
    <property type="entry name" value="STRESS RESPONSE REGULATOR PROTEIN 1"/>
    <property type="match status" value="1"/>
</dbReference>
<organism evidence="6 9">
    <name type="scientific">Ruthenibacterium lactatiformans</name>
    <dbReference type="NCBI Taxonomy" id="1550024"/>
    <lineage>
        <taxon>Bacteria</taxon>
        <taxon>Bacillati</taxon>
        <taxon>Bacillota</taxon>
        <taxon>Clostridia</taxon>
        <taxon>Eubacteriales</taxon>
        <taxon>Oscillospiraceae</taxon>
        <taxon>Ruthenibacterium</taxon>
    </lineage>
</organism>
<dbReference type="Proteomes" id="UP000449193">
    <property type="component" value="Unassembled WGS sequence"/>
</dbReference>
<evidence type="ECO:0000313" key="8">
    <source>
        <dbReference type="Proteomes" id="UP000449193"/>
    </source>
</evidence>
<dbReference type="CDD" id="cd00156">
    <property type="entry name" value="REC"/>
    <property type="match status" value="1"/>
</dbReference>
<dbReference type="InterPro" id="IPR050595">
    <property type="entry name" value="Bact_response_regulator"/>
</dbReference>
<gene>
    <name evidence="7" type="ORF">GMD52_03985</name>
    <name evidence="6" type="ORF">GMD59_06435</name>
</gene>
<proteinExistence type="predicted"/>
<evidence type="ECO:0000256" key="1">
    <source>
        <dbReference type="ARBA" id="ARBA00018672"/>
    </source>
</evidence>
<evidence type="ECO:0000313" key="9">
    <source>
        <dbReference type="Proteomes" id="UP000472755"/>
    </source>
</evidence>
<dbReference type="EMBL" id="WMZU01000008">
    <property type="protein sequence ID" value="MTS26924.1"/>
    <property type="molecule type" value="Genomic_DNA"/>
</dbReference>
<accession>A0A6I3QU85</accession>
<comment type="caution">
    <text evidence="6">The sequence shown here is derived from an EMBL/GenBank/DDBJ whole genome shotgun (WGS) entry which is preliminary data.</text>
</comment>
<evidence type="ECO:0000259" key="5">
    <source>
        <dbReference type="PROSITE" id="PS50110"/>
    </source>
</evidence>
<dbReference type="PANTHER" id="PTHR44591:SF3">
    <property type="entry name" value="RESPONSE REGULATORY DOMAIN-CONTAINING PROTEIN"/>
    <property type="match status" value="1"/>
</dbReference>